<dbReference type="STRING" id="1549748.WH95_19595"/>
<feature type="transmembrane region" description="Helical" evidence="1">
    <location>
        <begin position="47"/>
        <end position="73"/>
    </location>
</feature>
<evidence type="ECO:0000313" key="4">
    <source>
        <dbReference type="Proteomes" id="UP000034491"/>
    </source>
</evidence>
<dbReference type="AlphaFoldDB" id="A0A0M2R5H3"/>
<feature type="transmembrane region" description="Helical" evidence="1">
    <location>
        <begin position="85"/>
        <end position="103"/>
    </location>
</feature>
<evidence type="ECO:0000313" key="3">
    <source>
        <dbReference type="EMBL" id="KKJ75225.1"/>
    </source>
</evidence>
<sequence>MFNKIKAGVGAAVIGFQAKSAMAAFALGSSGGKGGIAEFEGYIQDWVNFMTGPFGLAVVVVSIIVAVVVFVFAPKQGPMGLVARAVVAGIVILNLTTVVGGFTST</sequence>
<keyword evidence="1" id="KW-1133">Transmembrane helix</keyword>
<evidence type="ECO:0008006" key="5">
    <source>
        <dbReference type="Google" id="ProtNLM"/>
    </source>
</evidence>
<accession>A0A0M2R5H3</accession>
<protein>
    <recommendedName>
        <fullName evidence="5">Conjugal transfer protein TrbC</fullName>
    </recommendedName>
</protein>
<organism evidence="3 4">
    <name type="scientific">Kiloniella litopenaei</name>
    <dbReference type="NCBI Taxonomy" id="1549748"/>
    <lineage>
        <taxon>Bacteria</taxon>
        <taxon>Pseudomonadati</taxon>
        <taxon>Pseudomonadota</taxon>
        <taxon>Alphaproteobacteria</taxon>
        <taxon>Rhodospirillales</taxon>
        <taxon>Kiloniellaceae</taxon>
        <taxon>Kiloniella</taxon>
    </lineage>
</organism>
<dbReference type="RefSeq" id="WP_046510108.1">
    <property type="nucleotide sequence ID" value="NZ_LANI01000037.1"/>
</dbReference>
<evidence type="ECO:0000256" key="1">
    <source>
        <dbReference type="SAM" id="Phobius"/>
    </source>
</evidence>
<reference evidence="3 4" key="1">
    <citation type="submission" date="2015-03" db="EMBL/GenBank/DDBJ databases">
        <title>Genome sequence of Kiloniella sp. P1-1, isolated from the gut microflora of Pacific white shrimp, Penaeus vannamei.</title>
        <authorList>
            <person name="Shao Z."/>
            <person name="Wang L."/>
            <person name="Li X."/>
        </authorList>
    </citation>
    <scope>NUCLEOTIDE SEQUENCE [LARGE SCALE GENOMIC DNA]</scope>
    <source>
        <strain evidence="3 4">P1-1</strain>
    </source>
</reference>
<dbReference type="OrthoDB" id="9953858at2"/>
<feature type="chain" id="PRO_5005640513" description="Conjugal transfer protein TrbC" evidence="2">
    <location>
        <begin position="24"/>
        <end position="105"/>
    </location>
</feature>
<dbReference type="Proteomes" id="UP000034491">
    <property type="component" value="Unassembled WGS sequence"/>
</dbReference>
<keyword evidence="1" id="KW-0812">Transmembrane</keyword>
<gene>
    <name evidence="3" type="ORF">WH95_19595</name>
</gene>
<proteinExistence type="predicted"/>
<keyword evidence="1" id="KW-0472">Membrane</keyword>
<name>A0A0M2R5H3_9PROT</name>
<keyword evidence="2" id="KW-0732">Signal</keyword>
<comment type="caution">
    <text evidence="3">The sequence shown here is derived from an EMBL/GenBank/DDBJ whole genome shotgun (WGS) entry which is preliminary data.</text>
</comment>
<keyword evidence="4" id="KW-1185">Reference proteome</keyword>
<evidence type="ECO:0000256" key="2">
    <source>
        <dbReference type="SAM" id="SignalP"/>
    </source>
</evidence>
<dbReference type="EMBL" id="LANI01000037">
    <property type="protein sequence ID" value="KKJ75225.1"/>
    <property type="molecule type" value="Genomic_DNA"/>
</dbReference>
<feature type="signal peptide" evidence="2">
    <location>
        <begin position="1"/>
        <end position="23"/>
    </location>
</feature>